<evidence type="ECO:0000256" key="1">
    <source>
        <dbReference type="ARBA" id="ARBA00001619"/>
    </source>
</evidence>
<evidence type="ECO:0000256" key="4">
    <source>
        <dbReference type="ARBA" id="ARBA00022741"/>
    </source>
</evidence>
<dbReference type="SUPFAM" id="SSF52210">
    <property type="entry name" value="Succinyl-CoA synthetase domains"/>
    <property type="match status" value="2"/>
</dbReference>
<keyword evidence="4" id="KW-0547">Nucleotide-binding</keyword>
<keyword evidence="3" id="KW-0436">Ligase</keyword>
<sequence length="492" mass="54427">MFKAPLLYGMYGIHLARNDKENFAMNNLNLFFEPDSIALIGATEGMKFGYVATKCLLDSKFKIYLVNPNEKEIMGVETYKSVLDIQDDIDLAVIMIPARFVLTAVKECAEKGIKAIIIESAGFSEIGEDGRRLEEEIVEISRKNGMRIIGPNCLGVLDTHSSLSTTGMSTNSLKRGQISVITQSGMLGNILTEWMPSQNVGLSKVISIGNKCDVDEVDLLEYLGNDDRTKVITMYLEGTKDGRRFLDAAKKVTKRKPVLIVKGGRSVEGAQTTASHTGSMAGEDRVYESMFKQAGIIRVDDFEELFSFAKTFEYQPLPKSNRIAIITTSGSLAVLACDECAVQGLKLPKLSEEGINDLKMEVPDWVSVKNPLDLGPSMNYWSPIETILKDENVDSLLVIMVAPLESFGGKDVIDAMFLSLREVLSDQGGKTVLFCTIGDPNLTIKNARENLERYNIPVFTSSPSAVRGIAALYRYKRYLERCKVVDSQESNH</sequence>
<dbReference type="SUPFAM" id="SSF51735">
    <property type="entry name" value="NAD(P)-binding Rossmann-fold domains"/>
    <property type="match status" value="1"/>
</dbReference>
<dbReference type="SMART" id="SM00881">
    <property type="entry name" value="CoA_binding"/>
    <property type="match status" value="1"/>
</dbReference>
<dbReference type="EMBL" id="RXIL01000008">
    <property type="protein sequence ID" value="RZN73547.1"/>
    <property type="molecule type" value="Genomic_DNA"/>
</dbReference>
<accession>A0A520KYW7</accession>
<dbReference type="InterPro" id="IPR032875">
    <property type="entry name" value="Succ_CoA_lig_flav_dom"/>
</dbReference>
<feature type="domain" description="CoA-binding" evidence="6">
    <location>
        <begin position="31"/>
        <end position="123"/>
    </location>
</feature>
<dbReference type="Gene3D" id="3.40.50.261">
    <property type="entry name" value="Succinyl-CoA synthetase domains"/>
    <property type="match status" value="2"/>
</dbReference>
<dbReference type="Gene3D" id="3.40.50.720">
    <property type="entry name" value="NAD(P)-binding Rossmann-like Domain"/>
    <property type="match status" value="1"/>
</dbReference>
<dbReference type="InterPro" id="IPR003781">
    <property type="entry name" value="CoA-bd"/>
</dbReference>
<comment type="caution">
    <text evidence="7">The sequence shown here is derived from an EMBL/GenBank/DDBJ whole genome shotgun (WGS) entry which is preliminary data.</text>
</comment>
<evidence type="ECO:0000313" key="7">
    <source>
        <dbReference type="EMBL" id="RZN73547.1"/>
    </source>
</evidence>
<evidence type="ECO:0000259" key="6">
    <source>
        <dbReference type="SMART" id="SM00881"/>
    </source>
</evidence>
<keyword evidence="5" id="KW-0067">ATP-binding</keyword>
<reference evidence="7 8" key="1">
    <citation type="journal article" date="2019" name="Nat. Microbiol.">
        <title>Wide diversity of methane and short-chain alkane metabolisms in uncultured archaea.</title>
        <authorList>
            <person name="Borrel G."/>
            <person name="Adam P.S."/>
            <person name="McKay L.J."/>
            <person name="Chen L.X."/>
            <person name="Sierra-Garcia I.N."/>
            <person name="Sieber C.M."/>
            <person name="Letourneur Q."/>
            <person name="Ghozlane A."/>
            <person name="Andersen G.L."/>
            <person name="Li W.J."/>
            <person name="Hallam S.J."/>
            <person name="Muyzer G."/>
            <person name="de Oliveira V.M."/>
            <person name="Inskeep W.P."/>
            <person name="Banfield J.F."/>
            <person name="Gribaldo S."/>
        </authorList>
    </citation>
    <scope>NUCLEOTIDE SEQUENCE [LARGE SCALE GENOMIC DNA]</scope>
    <source>
        <strain evidence="7">NM1b</strain>
    </source>
</reference>
<dbReference type="InterPro" id="IPR016102">
    <property type="entry name" value="Succinyl-CoA_synth-like"/>
</dbReference>
<dbReference type="GO" id="GO:0043758">
    <property type="term" value="F:acetate-CoA ligase (ADP-forming) activity"/>
    <property type="evidence" value="ECO:0007669"/>
    <property type="project" value="UniProtKB-EC"/>
</dbReference>
<comment type="catalytic activity">
    <reaction evidence="1">
        <text>acetate + ATP + CoA = acetyl-CoA + ADP + phosphate</text>
        <dbReference type="Rhea" id="RHEA:15081"/>
        <dbReference type="ChEBI" id="CHEBI:30089"/>
        <dbReference type="ChEBI" id="CHEBI:30616"/>
        <dbReference type="ChEBI" id="CHEBI:43474"/>
        <dbReference type="ChEBI" id="CHEBI:57287"/>
        <dbReference type="ChEBI" id="CHEBI:57288"/>
        <dbReference type="ChEBI" id="CHEBI:456216"/>
        <dbReference type="EC" id="6.2.1.13"/>
    </reaction>
</comment>
<dbReference type="Proteomes" id="UP000320766">
    <property type="component" value="Unassembled WGS sequence"/>
</dbReference>
<name>A0A520KYW7_9EURY</name>
<evidence type="ECO:0000256" key="3">
    <source>
        <dbReference type="ARBA" id="ARBA00022598"/>
    </source>
</evidence>
<dbReference type="PANTHER" id="PTHR43334:SF2">
    <property type="entry name" value="ACETATE--COA LIGASE [ADP-FORMING]"/>
    <property type="match status" value="1"/>
</dbReference>
<dbReference type="PANTHER" id="PTHR43334">
    <property type="entry name" value="ACETATE--COA LIGASE [ADP-FORMING]"/>
    <property type="match status" value="1"/>
</dbReference>
<dbReference type="GO" id="GO:0005524">
    <property type="term" value="F:ATP binding"/>
    <property type="evidence" value="ECO:0007669"/>
    <property type="project" value="UniProtKB-KW"/>
</dbReference>
<evidence type="ECO:0000256" key="2">
    <source>
        <dbReference type="ARBA" id="ARBA00012957"/>
    </source>
</evidence>
<gene>
    <name evidence="7" type="ORF">EF807_00510</name>
</gene>
<dbReference type="InterPro" id="IPR036291">
    <property type="entry name" value="NAD(P)-bd_dom_sf"/>
</dbReference>
<organism evidence="7 8">
    <name type="scientific">Candidatus Methanolliviera hydrocarbonicum</name>
    <dbReference type="NCBI Taxonomy" id="2491085"/>
    <lineage>
        <taxon>Archaea</taxon>
        <taxon>Methanobacteriati</taxon>
        <taxon>Methanobacteriota</taxon>
        <taxon>Candidatus Methanoliparia</taxon>
        <taxon>Candidatus Methanoliparales</taxon>
        <taxon>Candidatus Methanollivieraceae</taxon>
        <taxon>Candidatus Methanolliviera</taxon>
    </lineage>
</organism>
<dbReference type="AlphaFoldDB" id="A0A520KYW7"/>
<dbReference type="EC" id="6.2.1.13" evidence="2"/>
<dbReference type="Pfam" id="PF13380">
    <property type="entry name" value="CoA_binding_2"/>
    <property type="match status" value="1"/>
</dbReference>
<evidence type="ECO:0000313" key="8">
    <source>
        <dbReference type="Proteomes" id="UP000320766"/>
    </source>
</evidence>
<evidence type="ECO:0000256" key="5">
    <source>
        <dbReference type="ARBA" id="ARBA00022840"/>
    </source>
</evidence>
<dbReference type="Pfam" id="PF13607">
    <property type="entry name" value="Succ_CoA_lig"/>
    <property type="match status" value="1"/>
</dbReference>
<dbReference type="InterPro" id="IPR051538">
    <property type="entry name" value="Acyl-CoA_Synth/Transferase"/>
</dbReference>
<protein>
    <recommendedName>
        <fullName evidence="2">acetate--CoA ligase (ADP-forming)</fullName>
        <ecNumber evidence="2">6.2.1.13</ecNumber>
    </recommendedName>
</protein>
<proteinExistence type="predicted"/>